<feature type="domain" description="RNHCP" evidence="1">
    <location>
        <begin position="9"/>
        <end position="87"/>
    </location>
</feature>
<accession>A0A1F5ENU4</accession>
<protein>
    <recommendedName>
        <fullName evidence="1">RNHCP domain-containing protein</fullName>
    </recommendedName>
</protein>
<dbReference type="InterPro" id="IPR024439">
    <property type="entry name" value="RNHCP"/>
</dbReference>
<organism evidence="2 3">
    <name type="scientific">Candidatus Campbellbacteria bacterium RIFCSPHIGHO2_01_FULL_34_10</name>
    <dbReference type="NCBI Taxonomy" id="1797577"/>
    <lineage>
        <taxon>Bacteria</taxon>
        <taxon>Candidatus Campbelliibacteriota</taxon>
    </lineage>
</organism>
<dbReference type="Proteomes" id="UP000186670">
    <property type="component" value="Unassembled WGS sequence"/>
</dbReference>
<gene>
    <name evidence="2" type="ORF">A2811_00650</name>
</gene>
<dbReference type="Pfam" id="PF12647">
    <property type="entry name" value="RNHCP"/>
    <property type="match status" value="1"/>
</dbReference>
<evidence type="ECO:0000259" key="1">
    <source>
        <dbReference type="Pfam" id="PF12647"/>
    </source>
</evidence>
<comment type="caution">
    <text evidence="2">The sequence shown here is derived from an EMBL/GenBank/DDBJ whole genome shotgun (WGS) entry which is preliminary data.</text>
</comment>
<dbReference type="EMBL" id="MEZZ01000016">
    <property type="protein sequence ID" value="OGD68990.1"/>
    <property type="molecule type" value="Genomic_DNA"/>
</dbReference>
<evidence type="ECO:0000313" key="3">
    <source>
        <dbReference type="Proteomes" id="UP000186670"/>
    </source>
</evidence>
<name>A0A1F5ENU4_9BACT</name>
<sequence length="97" mass="11062">MRKFTRTIEDFVCENCGTEVIGDGYTNHCPKCLWSKHVDINPGDRLADCGGMMKPTGLDKKSDLFYVVQKCEKCGHERRNKLVKGDSFDEAIKLFNK</sequence>
<dbReference type="AlphaFoldDB" id="A0A1F5ENU4"/>
<reference evidence="2 3" key="1">
    <citation type="journal article" date="2016" name="Nat. Commun.">
        <title>Thousands of microbial genomes shed light on interconnected biogeochemical processes in an aquifer system.</title>
        <authorList>
            <person name="Anantharaman K."/>
            <person name="Brown C.T."/>
            <person name="Hug L.A."/>
            <person name="Sharon I."/>
            <person name="Castelle C.J."/>
            <person name="Probst A.J."/>
            <person name="Thomas B.C."/>
            <person name="Singh A."/>
            <person name="Wilkins M.J."/>
            <person name="Karaoz U."/>
            <person name="Brodie E.L."/>
            <person name="Williams K.H."/>
            <person name="Hubbard S.S."/>
            <person name="Banfield J.F."/>
        </authorList>
    </citation>
    <scope>NUCLEOTIDE SEQUENCE [LARGE SCALE GENOMIC DNA]</scope>
</reference>
<proteinExistence type="predicted"/>
<evidence type="ECO:0000313" key="2">
    <source>
        <dbReference type="EMBL" id="OGD68990.1"/>
    </source>
</evidence>